<feature type="domain" description="DUF2268" evidence="1">
    <location>
        <begin position="73"/>
        <end position="255"/>
    </location>
</feature>
<reference evidence="2 3" key="1">
    <citation type="submission" date="2019-08" db="EMBL/GenBank/DDBJ databases">
        <title>Bacillus genomes from the desert of Cuatro Cienegas, Coahuila.</title>
        <authorList>
            <person name="Olmedo-Alvarez G."/>
        </authorList>
    </citation>
    <scope>NUCLEOTIDE SEQUENCE [LARGE SCALE GENOMIC DNA]</scope>
    <source>
        <strain evidence="2 3">CH87b_3T</strain>
    </source>
</reference>
<evidence type="ECO:0000313" key="2">
    <source>
        <dbReference type="EMBL" id="TYS85597.1"/>
    </source>
</evidence>
<proteinExistence type="predicted"/>
<dbReference type="AlphaFoldDB" id="A0A5D4UDN9"/>
<dbReference type="Pfam" id="PF10026">
    <property type="entry name" value="DUF2268"/>
    <property type="match status" value="1"/>
</dbReference>
<comment type="caution">
    <text evidence="2">The sequence shown here is derived from an EMBL/GenBank/DDBJ whole genome shotgun (WGS) entry which is preliminary data.</text>
</comment>
<sequence length="263" mass="31088">MIKSRERGMKVTVAPTDGWLEDSIHKPLELLKNTINGKDDQKSFYQYLMRHGMYKSSHHAEDIFEKMKEQNIWERFSLYEKKYKRKWNGPNVPIYLFPVQEKRGMFQSSMKKSGVCFKDEIFFFITEQDDTKEYEALFVHEYHHCVRMKLLNKKDIQYTLLDSIIFEGLAEHAVKEYCGEKYSASWTKAYEEKEMSRYYEKWIQPNLDVTRSSPLHDHLLLGKKSYPNMLGYAAGYYLVENYLKKKGASTIALIGKASSTFLP</sequence>
<evidence type="ECO:0000259" key="1">
    <source>
        <dbReference type="Pfam" id="PF10026"/>
    </source>
</evidence>
<dbReference type="OrthoDB" id="2449457at2"/>
<evidence type="ECO:0000313" key="3">
    <source>
        <dbReference type="Proteomes" id="UP000324269"/>
    </source>
</evidence>
<dbReference type="Proteomes" id="UP000324269">
    <property type="component" value="Unassembled WGS sequence"/>
</dbReference>
<accession>A0A5D4UDN9</accession>
<gene>
    <name evidence="2" type="ORF">FZC85_11495</name>
</gene>
<name>A0A5D4UDN9_9BACI</name>
<organism evidence="2 3">
    <name type="scientific">Rossellomorea aquimaris</name>
    <dbReference type="NCBI Taxonomy" id="189382"/>
    <lineage>
        <taxon>Bacteria</taxon>
        <taxon>Bacillati</taxon>
        <taxon>Bacillota</taxon>
        <taxon>Bacilli</taxon>
        <taxon>Bacillales</taxon>
        <taxon>Bacillaceae</taxon>
        <taxon>Rossellomorea</taxon>
    </lineage>
</organism>
<dbReference type="InterPro" id="IPR018728">
    <property type="entry name" value="DUF2268"/>
</dbReference>
<dbReference type="EMBL" id="VTEZ01000003">
    <property type="protein sequence ID" value="TYS85597.1"/>
    <property type="molecule type" value="Genomic_DNA"/>
</dbReference>
<protein>
    <recommendedName>
        <fullName evidence="1">DUF2268 domain-containing protein</fullName>
    </recommendedName>
</protein>